<dbReference type="STRING" id="10228.B3S8M8"/>
<dbReference type="GeneID" id="6757770"/>
<dbReference type="OMA" id="AENDDCK"/>
<dbReference type="eggNOG" id="KOG3971">
    <property type="taxonomic scope" value="Eukaryota"/>
</dbReference>
<dbReference type="InParanoid" id="B3S8M8"/>
<dbReference type="PANTHER" id="PTHR12353">
    <property type="entry name" value="DISKS LARGE-ASSOCIATED PROTEIN DAP SAP90/PSD-95-ASSOCIATED PROTEIN"/>
    <property type="match status" value="1"/>
</dbReference>
<dbReference type="InterPro" id="IPR005026">
    <property type="entry name" value="SAPAP"/>
</dbReference>
<reference evidence="3 4" key="1">
    <citation type="journal article" date="2008" name="Nature">
        <title>The Trichoplax genome and the nature of placozoans.</title>
        <authorList>
            <person name="Srivastava M."/>
            <person name="Begovic E."/>
            <person name="Chapman J."/>
            <person name="Putnam N.H."/>
            <person name="Hellsten U."/>
            <person name="Kawashima T."/>
            <person name="Kuo A."/>
            <person name="Mitros T."/>
            <person name="Salamov A."/>
            <person name="Carpenter M.L."/>
            <person name="Signorovitch A.Y."/>
            <person name="Moreno M.A."/>
            <person name="Kamm K."/>
            <person name="Grimwood J."/>
            <person name="Schmutz J."/>
            <person name="Shapiro H."/>
            <person name="Grigoriev I.V."/>
            <person name="Buss L.W."/>
            <person name="Schierwater B."/>
            <person name="Dellaporta S.L."/>
            <person name="Rokhsar D.S."/>
        </authorList>
    </citation>
    <scope>NUCLEOTIDE SEQUENCE [LARGE SCALE GENOMIC DNA]</scope>
    <source>
        <strain evidence="3 4">Grell-BS-1999</strain>
    </source>
</reference>
<evidence type="ECO:0000313" key="3">
    <source>
        <dbReference type="EMBL" id="EDV20981.1"/>
    </source>
</evidence>
<keyword evidence="4" id="KW-1185">Reference proteome</keyword>
<feature type="region of interest" description="Disordered" evidence="2">
    <location>
        <begin position="122"/>
        <end position="151"/>
    </location>
</feature>
<dbReference type="OrthoDB" id="10023951at2759"/>
<dbReference type="EMBL" id="DS985256">
    <property type="protein sequence ID" value="EDV20981.1"/>
    <property type="molecule type" value="Genomic_DNA"/>
</dbReference>
<organism evidence="3 4">
    <name type="scientific">Trichoplax adhaerens</name>
    <name type="common">Trichoplax reptans</name>
    <dbReference type="NCBI Taxonomy" id="10228"/>
    <lineage>
        <taxon>Eukaryota</taxon>
        <taxon>Metazoa</taxon>
        <taxon>Placozoa</taxon>
        <taxon>Uniplacotomia</taxon>
        <taxon>Trichoplacea</taxon>
        <taxon>Trichoplacidae</taxon>
        <taxon>Trichoplax</taxon>
    </lineage>
</organism>
<dbReference type="CTD" id="6757770"/>
<dbReference type="Proteomes" id="UP000009022">
    <property type="component" value="Unassembled WGS sequence"/>
</dbReference>
<dbReference type="HOGENOM" id="CLU_1391858_0_0_1"/>
<dbReference type="PANTHER" id="PTHR12353:SF1">
    <property type="entry name" value="DISKS LARGE-ASSOCIATED PROTEIN 5"/>
    <property type="match status" value="1"/>
</dbReference>
<dbReference type="KEGG" id="tad:TRIADDRAFT_60595"/>
<dbReference type="RefSeq" id="XP_002116625.1">
    <property type="nucleotide sequence ID" value="XM_002116589.1"/>
</dbReference>
<dbReference type="Pfam" id="PF03359">
    <property type="entry name" value="GKAP"/>
    <property type="match status" value="1"/>
</dbReference>
<dbReference type="GO" id="GO:0023052">
    <property type="term" value="P:signaling"/>
    <property type="evidence" value="ECO:0007669"/>
    <property type="project" value="InterPro"/>
</dbReference>
<sequence>MRRRSVCKEEERLKSLCQYWEGVAHEENVPDEALGRIRAAIGKSGLLLNKKFQQFRKLCGTSDDVENGRETKVSDLQGFWDMVLIQVDSVTEAFKSLQLCKDNDWAENDDCKNVVKTSSSSKRKVMLRQSAVEKQATEPPQPSPQAEEKARVRELFRKQLQEMKKEGRKRVPKRMSDSIEIYAPDVMIIESPSNYK</sequence>
<evidence type="ECO:0000256" key="1">
    <source>
        <dbReference type="ARBA" id="ARBA00008839"/>
    </source>
</evidence>
<evidence type="ECO:0000313" key="4">
    <source>
        <dbReference type="Proteomes" id="UP000009022"/>
    </source>
</evidence>
<evidence type="ECO:0000256" key="2">
    <source>
        <dbReference type="SAM" id="MobiDB-lite"/>
    </source>
</evidence>
<accession>B3S8M8</accession>
<protein>
    <submittedName>
        <fullName evidence="3">Uncharacterized protein</fullName>
    </submittedName>
</protein>
<comment type="similarity">
    <text evidence="1">Belongs to the SAPAP family.</text>
</comment>
<name>B3S8M8_TRIAD</name>
<gene>
    <name evidence="3" type="ORF">TRIADDRAFT_60595</name>
</gene>
<dbReference type="AlphaFoldDB" id="B3S8M8"/>
<dbReference type="PhylomeDB" id="B3S8M8"/>
<proteinExistence type="inferred from homology"/>